<dbReference type="Proteomes" id="UP001282474">
    <property type="component" value="Unassembled WGS sequence"/>
</dbReference>
<organism evidence="1 2">
    <name type="scientific">Streptomyces caniscabiei</name>
    <dbReference type="NCBI Taxonomy" id="2746961"/>
    <lineage>
        <taxon>Bacteria</taxon>
        <taxon>Bacillati</taxon>
        <taxon>Actinomycetota</taxon>
        <taxon>Actinomycetes</taxon>
        <taxon>Kitasatosporales</taxon>
        <taxon>Streptomycetaceae</taxon>
        <taxon>Streptomyces</taxon>
    </lineage>
</organism>
<protein>
    <submittedName>
        <fullName evidence="1">Uncharacterized protein</fullName>
    </submittedName>
</protein>
<evidence type="ECO:0000313" key="1">
    <source>
        <dbReference type="EMBL" id="MDX3042573.1"/>
    </source>
</evidence>
<proteinExistence type="predicted"/>
<evidence type="ECO:0000313" key="2">
    <source>
        <dbReference type="Proteomes" id="UP001282474"/>
    </source>
</evidence>
<comment type="caution">
    <text evidence="1">The sequence shown here is derived from an EMBL/GenBank/DDBJ whole genome shotgun (WGS) entry which is preliminary data.</text>
</comment>
<sequence length="72" mass="8137">MSKREIIARLEAVEAQLRQRTDQQLTGQQAIRLPTIGHHTYQGPGPCHDELFGTVCGAHRDDHHLIDEDDLP</sequence>
<dbReference type="EMBL" id="JARAWJ010000039">
    <property type="protein sequence ID" value="MDX3042573.1"/>
    <property type="molecule type" value="Genomic_DNA"/>
</dbReference>
<gene>
    <name evidence="1" type="ORF">PV383_36130</name>
</gene>
<dbReference type="RefSeq" id="WP_193382878.1">
    <property type="nucleotide sequence ID" value="NZ_JABXWI010000031.1"/>
</dbReference>
<name>A0ABU4MYH6_9ACTN</name>
<reference evidence="1 2" key="1">
    <citation type="journal article" date="2023" name="Microb. Genom.">
        <title>Mesoterricola silvestris gen. nov., sp. nov., Mesoterricola sediminis sp. nov., Geothrix oryzae sp. nov., Geothrix edaphica sp. nov., Geothrix rubra sp. nov., and Geothrix limicola sp. nov., six novel members of Acidobacteriota isolated from soils.</title>
        <authorList>
            <person name="Weisberg A.J."/>
            <person name="Pearce E."/>
            <person name="Kramer C.G."/>
            <person name="Chang J.H."/>
            <person name="Clarke C.R."/>
        </authorList>
    </citation>
    <scope>NUCLEOTIDE SEQUENCE [LARGE SCALE GENOMIC DNA]</scope>
    <source>
        <strain evidence="1 2">NE20-4-1</strain>
    </source>
</reference>
<keyword evidence="2" id="KW-1185">Reference proteome</keyword>
<accession>A0ABU4MYH6</accession>